<reference evidence="1" key="1">
    <citation type="submission" date="2022-11" db="EMBL/GenBank/DDBJ databases">
        <title>Centuries of genome instability and evolution in soft-shell clam transmissible cancer (bioRxiv).</title>
        <authorList>
            <person name="Hart S.F.M."/>
            <person name="Yonemitsu M.A."/>
            <person name="Giersch R.M."/>
            <person name="Beal B.F."/>
            <person name="Arriagada G."/>
            <person name="Davis B.W."/>
            <person name="Ostrander E.A."/>
            <person name="Goff S.P."/>
            <person name="Metzger M.J."/>
        </authorList>
    </citation>
    <scope>NUCLEOTIDE SEQUENCE</scope>
    <source>
        <strain evidence="1">MELC-2E11</strain>
        <tissue evidence="1">Siphon/mantle</tissue>
    </source>
</reference>
<name>A0ABY7FPQ9_MYAAR</name>
<gene>
    <name evidence="1" type="ORF">MAR_036533</name>
</gene>
<evidence type="ECO:0000313" key="2">
    <source>
        <dbReference type="Proteomes" id="UP001164746"/>
    </source>
</evidence>
<protein>
    <submittedName>
        <fullName evidence="1">Uncharacterized protein</fullName>
    </submittedName>
</protein>
<dbReference type="EMBL" id="CP111024">
    <property type="protein sequence ID" value="WAR22864.1"/>
    <property type="molecule type" value="Genomic_DNA"/>
</dbReference>
<proteinExistence type="predicted"/>
<accession>A0ABY7FPQ9</accession>
<evidence type="ECO:0000313" key="1">
    <source>
        <dbReference type="EMBL" id="WAR22864.1"/>
    </source>
</evidence>
<organism evidence="1 2">
    <name type="scientific">Mya arenaria</name>
    <name type="common">Soft-shell clam</name>
    <dbReference type="NCBI Taxonomy" id="6604"/>
    <lineage>
        <taxon>Eukaryota</taxon>
        <taxon>Metazoa</taxon>
        <taxon>Spiralia</taxon>
        <taxon>Lophotrochozoa</taxon>
        <taxon>Mollusca</taxon>
        <taxon>Bivalvia</taxon>
        <taxon>Autobranchia</taxon>
        <taxon>Heteroconchia</taxon>
        <taxon>Euheterodonta</taxon>
        <taxon>Imparidentia</taxon>
        <taxon>Neoheterodontei</taxon>
        <taxon>Myida</taxon>
        <taxon>Myoidea</taxon>
        <taxon>Myidae</taxon>
        <taxon>Mya</taxon>
    </lineage>
</organism>
<dbReference type="Proteomes" id="UP001164746">
    <property type="component" value="Chromosome 13"/>
</dbReference>
<keyword evidence="2" id="KW-1185">Reference proteome</keyword>
<sequence>MSTCLTMKCNLWLAVHHSNPHGFLFTRSVCYNDDGIGCFSNGSPYNNAKGNLPESPAHIQVYLFVPDVPKLFHLLILHLCKDLHD</sequence>